<comment type="caution">
    <text evidence="2">The sequence shown here is derived from an EMBL/GenBank/DDBJ whole genome shotgun (WGS) entry which is preliminary data.</text>
</comment>
<dbReference type="PANTHER" id="PTHR40462:SF1">
    <property type="entry name" value="EXPRESSED PROTEIN"/>
    <property type="match status" value="1"/>
</dbReference>
<evidence type="ECO:0000313" key="3">
    <source>
        <dbReference type="Proteomes" id="UP001273166"/>
    </source>
</evidence>
<gene>
    <name evidence="2" type="ORF">B0T15DRAFT_510142</name>
</gene>
<dbReference type="Proteomes" id="UP001273166">
    <property type="component" value="Unassembled WGS sequence"/>
</dbReference>
<accession>A0AAJ0M2R6</accession>
<feature type="region of interest" description="Disordered" evidence="1">
    <location>
        <begin position="64"/>
        <end position="83"/>
    </location>
</feature>
<dbReference type="RefSeq" id="XP_062722578.1">
    <property type="nucleotide sequence ID" value="XM_062867840.1"/>
</dbReference>
<sequence length="102" mass="11008">MDFINKLSGSQQGNKPQDQPQEQPNQASGPSSVLDKLHGMAGGGPESEKKEDALDKGIDWVQENMLGQGPQDNENAAEQAKDRMIAEAIRNQYRGASGGEKQ</sequence>
<dbReference type="AlphaFoldDB" id="A0AAJ0M2R6"/>
<dbReference type="EMBL" id="JAUDZG010000003">
    <property type="protein sequence ID" value="KAK3306798.1"/>
    <property type="molecule type" value="Genomic_DNA"/>
</dbReference>
<feature type="compositionally biased region" description="Polar residues" evidence="1">
    <location>
        <begin position="7"/>
        <end position="31"/>
    </location>
</feature>
<name>A0AAJ0M2R6_9PEZI</name>
<keyword evidence="3" id="KW-1185">Reference proteome</keyword>
<reference evidence="2" key="1">
    <citation type="journal article" date="2023" name="Mol. Phylogenet. Evol.">
        <title>Genome-scale phylogeny and comparative genomics of the fungal order Sordariales.</title>
        <authorList>
            <person name="Hensen N."/>
            <person name="Bonometti L."/>
            <person name="Westerberg I."/>
            <person name="Brannstrom I.O."/>
            <person name="Guillou S."/>
            <person name="Cros-Aarteil S."/>
            <person name="Calhoun S."/>
            <person name="Haridas S."/>
            <person name="Kuo A."/>
            <person name="Mondo S."/>
            <person name="Pangilinan J."/>
            <person name="Riley R."/>
            <person name="LaButti K."/>
            <person name="Andreopoulos B."/>
            <person name="Lipzen A."/>
            <person name="Chen C."/>
            <person name="Yan M."/>
            <person name="Daum C."/>
            <person name="Ng V."/>
            <person name="Clum A."/>
            <person name="Steindorff A."/>
            <person name="Ohm R.A."/>
            <person name="Martin F."/>
            <person name="Silar P."/>
            <person name="Natvig D.O."/>
            <person name="Lalanne C."/>
            <person name="Gautier V."/>
            <person name="Ament-Velasquez S.L."/>
            <person name="Kruys A."/>
            <person name="Hutchinson M.I."/>
            <person name="Powell A.J."/>
            <person name="Barry K."/>
            <person name="Miller A.N."/>
            <person name="Grigoriev I.V."/>
            <person name="Debuchy R."/>
            <person name="Gladieux P."/>
            <person name="Hiltunen Thoren M."/>
            <person name="Johannesson H."/>
        </authorList>
    </citation>
    <scope>NUCLEOTIDE SEQUENCE</scope>
    <source>
        <strain evidence="2">CBS 333.67</strain>
    </source>
</reference>
<feature type="region of interest" description="Disordered" evidence="1">
    <location>
        <begin position="1"/>
        <end position="58"/>
    </location>
</feature>
<evidence type="ECO:0000313" key="2">
    <source>
        <dbReference type="EMBL" id="KAK3306798.1"/>
    </source>
</evidence>
<dbReference type="GeneID" id="87886669"/>
<organism evidence="2 3">
    <name type="scientific">Chaetomium strumarium</name>
    <dbReference type="NCBI Taxonomy" id="1170767"/>
    <lineage>
        <taxon>Eukaryota</taxon>
        <taxon>Fungi</taxon>
        <taxon>Dikarya</taxon>
        <taxon>Ascomycota</taxon>
        <taxon>Pezizomycotina</taxon>
        <taxon>Sordariomycetes</taxon>
        <taxon>Sordariomycetidae</taxon>
        <taxon>Sordariales</taxon>
        <taxon>Chaetomiaceae</taxon>
        <taxon>Chaetomium</taxon>
    </lineage>
</organism>
<reference evidence="2" key="2">
    <citation type="submission" date="2023-06" db="EMBL/GenBank/DDBJ databases">
        <authorList>
            <consortium name="Lawrence Berkeley National Laboratory"/>
            <person name="Mondo S.J."/>
            <person name="Hensen N."/>
            <person name="Bonometti L."/>
            <person name="Westerberg I."/>
            <person name="Brannstrom I.O."/>
            <person name="Guillou S."/>
            <person name="Cros-Aarteil S."/>
            <person name="Calhoun S."/>
            <person name="Haridas S."/>
            <person name="Kuo A."/>
            <person name="Pangilinan J."/>
            <person name="Riley R."/>
            <person name="Labutti K."/>
            <person name="Andreopoulos B."/>
            <person name="Lipzen A."/>
            <person name="Chen C."/>
            <person name="Yanf M."/>
            <person name="Daum C."/>
            <person name="Ng V."/>
            <person name="Clum A."/>
            <person name="Steindorff A."/>
            <person name="Ohm R."/>
            <person name="Martin F."/>
            <person name="Silar P."/>
            <person name="Natvig D."/>
            <person name="Lalanne C."/>
            <person name="Gautier V."/>
            <person name="Ament-Velasquez S.L."/>
            <person name="Kruys A."/>
            <person name="Hutchinson M.I."/>
            <person name="Powell A.J."/>
            <person name="Barry K."/>
            <person name="Miller A.N."/>
            <person name="Grigoriev I.V."/>
            <person name="Debuchy R."/>
            <person name="Gladieux P."/>
            <person name="Thoren M.H."/>
            <person name="Johannesson H."/>
        </authorList>
    </citation>
    <scope>NUCLEOTIDE SEQUENCE</scope>
    <source>
        <strain evidence="2">CBS 333.67</strain>
    </source>
</reference>
<feature type="compositionally biased region" description="Basic and acidic residues" evidence="1">
    <location>
        <begin position="46"/>
        <end position="58"/>
    </location>
</feature>
<dbReference type="PANTHER" id="PTHR40462">
    <property type="entry name" value="CHROMOSOME 1, WHOLE GENOME SHOTGUN SEQUENCE"/>
    <property type="match status" value="1"/>
</dbReference>
<evidence type="ECO:0000256" key="1">
    <source>
        <dbReference type="SAM" id="MobiDB-lite"/>
    </source>
</evidence>
<protein>
    <submittedName>
        <fullName evidence="2">Uncharacterized protein</fullName>
    </submittedName>
</protein>
<proteinExistence type="predicted"/>